<gene>
    <name evidence="2" type="ORF">LEP1GSC081_2633</name>
</gene>
<reference evidence="2 3" key="1">
    <citation type="submission" date="2012-10" db="EMBL/GenBank/DDBJ databases">
        <authorList>
            <person name="Harkins D.M."/>
            <person name="Durkin A.S."/>
            <person name="Brinkac L.M."/>
            <person name="Selengut J.D."/>
            <person name="Sanka R."/>
            <person name="DePew J."/>
            <person name="Purushe J."/>
            <person name="Peacock S.J."/>
            <person name="Thaipadungpanit J."/>
            <person name="Wuthiekanun V.W."/>
            <person name="Day N.P."/>
            <person name="Vinetz J.M."/>
            <person name="Sutton G.G."/>
            <person name="Nelson W.C."/>
            <person name="Fouts D.E."/>
        </authorList>
    </citation>
    <scope>NUCLEOTIDE SEQUENCE [LARGE SCALE GENOMIC DNA]</scope>
    <source>
        <strain evidence="2 3">H1</strain>
    </source>
</reference>
<evidence type="ECO:0000313" key="3">
    <source>
        <dbReference type="Proteomes" id="UP000006253"/>
    </source>
</evidence>
<accession>A0A0E2B6C8</accession>
<organism evidence="2 3">
    <name type="scientific">Leptospira kirschneri str. H1</name>
    <dbReference type="NCBI Taxonomy" id="1049966"/>
    <lineage>
        <taxon>Bacteria</taxon>
        <taxon>Pseudomonadati</taxon>
        <taxon>Spirochaetota</taxon>
        <taxon>Spirochaetia</taxon>
        <taxon>Leptospirales</taxon>
        <taxon>Leptospiraceae</taxon>
        <taxon>Leptospira</taxon>
    </lineage>
</organism>
<sequence length="111" mass="12347">MKINKLILIVSLFGFLSTGSVFAVSEELEDQLLEKVLVESAVTKEQKTAIGNYLQAIAQQKVTRAEELRELARRSTGGKFLASSVQSQKYLKQAQVLEKEAQRYQSVLGSL</sequence>
<feature type="chain" id="PRO_5002392723" evidence="1">
    <location>
        <begin position="24"/>
        <end position="111"/>
    </location>
</feature>
<feature type="signal peptide" evidence="1">
    <location>
        <begin position="1"/>
        <end position="23"/>
    </location>
</feature>
<protein>
    <submittedName>
        <fullName evidence="2">Uncharacterized protein</fullName>
    </submittedName>
</protein>
<comment type="caution">
    <text evidence="2">The sequence shown here is derived from an EMBL/GenBank/DDBJ whole genome shotgun (WGS) entry which is preliminary data.</text>
</comment>
<dbReference type="NCBIfam" id="NF047569">
    <property type="entry name" value="LIC10421_LIC12816_fam"/>
    <property type="match status" value="1"/>
</dbReference>
<name>A0A0E2B6C8_9LEPT</name>
<dbReference type="NCBIfam" id="NF047526">
    <property type="entry name" value="LIC_10421_fam"/>
    <property type="match status" value="1"/>
</dbReference>
<dbReference type="AlphaFoldDB" id="A0A0E2B6C8"/>
<evidence type="ECO:0000256" key="1">
    <source>
        <dbReference type="SAM" id="SignalP"/>
    </source>
</evidence>
<proteinExistence type="predicted"/>
<keyword evidence="1" id="KW-0732">Signal</keyword>
<dbReference type="EMBL" id="AHMY02000022">
    <property type="protein sequence ID" value="EKO16845.1"/>
    <property type="molecule type" value="Genomic_DNA"/>
</dbReference>
<dbReference type="Proteomes" id="UP000006253">
    <property type="component" value="Unassembled WGS sequence"/>
</dbReference>
<evidence type="ECO:0000313" key="2">
    <source>
        <dbReference type="EMBL" id="EKO16845.1"/>
    </source>
</evidence>
<dbReference type="RefSeq" id="WP_004764785.1">
    <property type="nucleotide sequence ID" value="NZ_AHMY02000022.1"/>
</dbReference>